<feature type="region of interest" description="Disordered" evidence="1">
    <location>
        <begin position="508"/>
        <end position="527"/>
    </location>
</feature>
<gene>
    <name evidence="2" type="ORF">PCOR1329_LOCUS41189</name>
</gene>
<keyword evidence="3" id="KW-1185">Reference proteome</keyword>
<proteinExistence type="predicted"/>
<comment type="caution">
    <text evidence="2">The sequence shown here is derived from an EMBL/GenBank/DDBJ whole genome shotgun (WGS) entry which is preliminary data.</text>
</comment>
<feature type="compositionally biased region" description="Basic residues" evidence="1">
    <location>
        <begin position="204"/>
        <end position="213"/>
    </location>
</feature>
<evidence type="ECO:0000313" key="3">
    <source>
        <dbReference type="Proteomes" id="UP001189429"/>
    </source>
</evidence>
<feature type="compositionally biased region" description="Low complexity" evidence="1">
    <location>
        <begin position="188"/>
        <end position="199"/>
    </location>
</feature>
<feature type="region of interest" description="Disordered" evidence="1">
    <location>
        <begin position="188"/>
        <end position="213"/>
    </location>
</feature>
<dbReference type="Proteomes" id="UP001189429">
    <property type="component" value="Unassembled WGS sequence"/>
</dbReference>
<organism evidence="2 3">
    <name type="scientific">Prorocentrum cordatum</name>
    <dbReference type="NCBI Taxonomy" id="2364126"/>
    <lineage>
        <taxon>Eukaryota</taxon>
        <taxon>Sar</taxon>
        <taxon>Alveolata</taxon>
        <taxon>Dinophyceae</taxon>
        <taxon>Prorocentrales</taxon>
        <taxon>Prorocentraceae</taxon>
        <taxon>Prorocentrum</taxon>
    </lineage>
</organism>
<feature type="non-terminal residue" evidence="2">
    <location>
        <position position="541"/>
    </location>
</feature>
<protein>
    <submittedName>
        <fullName evidence="2">Uncharacterized protein</fullName>
    </submittedName>
</protein>
<reference evidence="2" key="1">
    <citation type="submission" date="2023-10" db="EMBL/GenBank/DDBJ databases">
        <authorList>
            <person name="Chen Y."/>
            <person name="Shah S."/>
            <person name="Dougan E. K."/>
            <person name="Thang M."/>
            <person name="Chan C."/>
        </authorList>
    </citation>
    <scope>NUCLEOTIDE SEQUENCE [LARGE SCALE GENOMIC DNA]</scope>
</reference>
<dbReference type="EMBL" id="CAUYUJ010014956">
    <property type="protein sequence ID" value="CAK0848178.1"/>
    <property type="molecule type" value="Genomic_DNA"/>
</dbReference>
<evidence type="ECO:0000256" key="1">
    <source>
        <dbReference type="SAM" id="MobiDB-lite"/>
    </source>
</evidence>
<name>A0ABN9TR24_9DINO</name>
<evidence type="ECO:0000313" key="2">
    <source>
        <dbReference type="EMBL" id="CAK0848178.1"/>
    </source>
</evidence>
<accession>A0ABN9TR24</accession>
<sequence>APLPLAFADASLPRSPSAASVRASLHGVGVTEKCWDAAAVGAVGRASERGRYRGALRTNRRLRDLVEGGSAEPCWADVAGASGAQLRALGLQVALEEVPVDLARGGDWRVVAARRWRRRDKILAPEAEAALRQVRRDCAALPPLTDCESSLPRGGLAASALRPFAPALALDADWLGAGDAGGGFGGPSSAAAGARAGAAPRRDGRGRRSRRALARWRPGSALNEAERSGLASQQLGFNISSLAAAAVAPATQSNYLQALRRLLARLRAPRAPPLTAADWDLTLEQYVEFLHDRGLPEGDVASTLAAARWGLPHLPRPLRRGLPLATAAVTGWGRLEKPLSRPPAPRLVVILMALWLCERGQEDIGLFLLLTFETYMRPSEGLDLAGPQLAPPVPGEKGARQHWALPVRASELDVLGKTSEFDNSVALDLPRHYGSPLFFLISYVDLLQAWNTCIAALGLQHLQATPCSLRRRGASGDKASLSRPLLEIQKRGGCRPFQSARRCEKRARLSTSMRRVPQRLRDEARRPEPALERLLPPACER</sequence>
<feature type="non-terminal residue" evidence="2">
    <location>
        <position position="1"/>
    </location>
</feature>